<dbReference type="InterPro" id="IPR006303">
    <property type="entry name" value="FliR"/>
</dbReference>
<evidence type="ECO:0000256" key="8">
    <source>
        <dbReference type="ARBA" id="ARBA00023143"/>
    </source>
</evidence>
<protein>
    <recommendedName>
        <fullName evidence="3 9">Flagellar biosynthetic protein FliR</fullName>
    </recommendedName>
</protein>
<keyword evidence="4 10" id="KW-1003">Cell membrane</keyword>
<evidence type="ECO:0000256" key="7">
    <source>
        <dbReference type="ARBA" id="ARBA00023136"/>
    </source>
</evidence>
<keyword evidence="5 10" id="KW-0812">Transmembrane</keyword>
<dbReference type="InterPro" id="IPR002010">
    <property type="entry name" value="T3SS_IM_R"/>
</dbReference>
<evidence type="ECO:0000256" key="11">
    <source>
        <dbReference type="SAM" id="MobiDB-lite"/>
    </source>
</evidence>
<comment type="function">
    <text evidence="1 10">Role in flagellar biosynthesis.</text>
</comment>
<feature type="transmembrane region" description="Helical" evidence="10">
    <location>
        <begin position="45"/>
        <end position="64"/>
    </location>
</feature>
<dbReference type="NCBIfam" id="TIGR01400">
    <property type="entry name" value="fliR"/>
    <property type="match status" value="1"/>
</dbReference>
<keyword evidence="6 10" id="KW-1133">Transmembrane helix</keyword>
<evidence type="ECO:0000256" key="9">
    <source>
        <dbReference type="NCBIfam" id="TIGR01400"/>
    </source>
</evidence>
<gene>
    <name evidence="12" type="primary">fliR</name>
    <name evidence="12" type="ORF">F1609_30855</name>
</gene>
<feature type="region of interest" description="Disordered" evidence="11">
    <location>
        <begin position="260"/>
        <end position="290"/>
    </location>
</feature>
<evidence type="ECO:0000313" key="13">
    <source>
        <dbReference type="Proteomes" id="UP000819052"/>
    </source>
</evidence>
<keyword evidence="12" id="KW-0282">Flagellum</keyword>
<feature type="transmembrane region" description="Helical" evidence="10">
    <location>
        <begin position="176"/>
        <end position="202"/>
    </location>
</feature>
<evidence type="ECO:0000256" key="10">
    <source>
        <dbReference type="RuleBase" id="RU362071"/>
    </source>
</evidence>
<keyword evidence="8 10" id="KW-0975">Bacterial flagellum</keyword>
<proteinExistence type="inferred from homology"/>
<keyword evidence="7 10" id="KW-0472">Membrane</keyword>
<evidence type="ECO:0000256" key="5">
    <source>
        <dbReference type="ARBA" id="ARBA00022692"/>
    </source>
</evidence>
<comment type="subcellular location">
    <subcellularLocation>
        <location evidence="10">Cell membrane</location>
        <topology evidence="10">Multi-pass membrane protein</topology>
    </subcellularLocation>
    <subcellularLocation>
        <location evidence="10">Bacterial flagellum basal body</location>
    </subcellularLocation>
</comment>
<comment type="similarity">
    <text evidence="2 10">Belongs to the FliR/MopE/SpaR family.</text>
</comment>
<evidence type="ECO:0000313" key="12">
    <source>
        <dbReference type="EMBL" id="NHZ44525.1"/>
    </source>
</evidence>
<reference evidence="12 13" key="1">
    <citation type="submission" date="2019-09" db="EMBL/GenBank/DDBJ databases">
        <title>Taxonomy of Antarctic Massilia spp.: description of Massilia rubra sp. nov., Massilia aquatica sp. nov., Massilia mucilaginosa sp. nov., Massilia frigida sp. nov. isolated from streams, lakes and regoliths.</title>
        <authorList>
            <person name="Holochova P."/>
            <person name="Sedlacek I."/>
            <person name="Kralova S."/>
            <person name="Maslanova I."/>
            <person name="Busse H.-J."/>
            <person name="Stankova E."/>
            <person name="Vrbovska V."/>
            <person name="Kovarovic V."/>
            <person name="Bartak M."/>
            <person name="Svec P."/>
            <person name="Pantucek R."/>
        </authorList>
    </citation>
    <scope>NUCLEOTIDE SEQUENCE [LARGE SCALE GENOMIC DNA]</scope>
    <source>
        <strain evidence="12 13">CCM 8693</strain>
    </source>
</reference>
<evidence type="ECO:0000256" key="4">
    <source>
        <dbReference type="ARBA" id="ARBA00022475"/>
    </source>
</evidence>
<keyword evidence="13" id="KW-1185">Reference proteome</keyword>
<feature type="transmembrane region" description="Helical" evidence="10">
    <location>
        <begin position="71"/>
        <end position="93"/>
    </location>
</feature>
<feature type="transmembrane region" description="Helical" evidence="10">
    <location>
        <begin position="214"/>
        <end position="237"/>
    </location>
</feature>
<keyword evidence="12" id="KW-0966">Cell projection</keyword>
<comment type="caution">
    <text evidence="12">The sequence shown here is derived from an EMBL/GenBank/DDBJ whole genome shotgun (WGS) entry which is preliminary data.</text>
</comment>
<feature type="transmembrane region" description="Helical" evidence="10">
    <location>
        <begin position="12"/>
        <end position="33"/>
    </location>
</feature>
<accession>A0ABX0MBG5</accession>
<dbReference type="RefSeq" id="WP_167081253.1">
    <property type="nucleotide sequence ID" value="NZ_VVIW01000033.1"/>
</dbReference>
<dbReference type="Pfam" id="PF01311">
    <property type="entry name" value="Bac_export_1"/>
    <property type="match status" value="1"/>
</dbReference>
<keyword evidence="12" id="KW-0969">Cilium</keyword>
<feature type="compositionally biased region" description="Low complexity" evidence="11">
    <location>
        <begin position="260"/>
        <end position="279"/>
    </location>
</feature>
<dbReference type="Proteomes" id="UP000819052">
    <property type="component" value="Unassembled WGS sequence"/>
</dbReference>
<feature type="transmembrane region" description="Helical" evidence="10">
    <location>
        <begin position="130"/>
        <end position="156"/>
    </location>
</feature>
<dbReference type="PANTHER" id="PTHR30065:SF8">
    <property type="entry name" value="FLAGELLAR BIOSYNTHETIC PROTEIN FLIR"/>
    <property type="match status" value="1"/>
</dbReference>
<dbReference type="PRINTS" id="PR00953">
    <property type="entry name" value="TYPE3IMRPROT"/>
</dbReference>
<dbReference type="PANTHER" id="PTHR30065">
    <property type="entry name" value="FLAGELLAR BIOSYNTHETIC PROTEIN FLIR"/>
    <property type="match status" value="1"/>
</dbReference>
<name>A0ABX0MBG5_9BURK</name>
<evidence type="ECO:0000256" key="1">
    <source>
        <dbReference type="ARBA" id="ARBA00002578"/>
    </source>
</evidence>
<evidence type="ECO:0000256" key="2">
    <source>
        <dbReference type="ARBA" id="ARBA00009772"/>
    </source>
</evidence>
<evidence type="ECO:0000256" key="3">
    <source>
        <dbReference type="ARBA" id="ARBA00021717"/>
    </source>
</evidence>
<sequence>MITITSIEMNAWIAGLLWPLTRILGLITAAPLFGNASVPTTVKVALGVLLASIIAPAIPALPAADPLSMAGLLILVQELLIGVAMGFAIRLVFAAIEMAGEICSLTMGLGFASFFDPLTKGRSSAVSQFLALIATMAFLAANAHLVLLEALAESFITMPISATPMSSSAEWEMAKWGGLIFSAGLHLSLPIVAALLITQVALGILTRAAPQLNIFGIGFPITLGVGMLVIVMVLPYLGNPFQVLFNQGIETARRVPRLAATPKAPAAPAQTTRPAALPLGPVDGAPGQQR</sequence>
<evidence type="ECO:0000256" key="6">
    <source>
        <dbReference type="ARBA" id="ARBA00022989"/>
    </source>
</evidence>
<dbReference type="EMBL" id="VVIW01000033">
    <property type="protein sequence ID" value="NHZ44525.1"/>
    <property type="molecule type" value="Genomic_DNA"/>
</dbReference>
<feature type="transmembrane region" description="Helical" evidence="10">
    <location>
        <begin position="99"/>
        <end position="118"/>
    </location>
</feature>
<organism evidence="12 13">
    <name type="scientific">Massilia aquatica</name>
    <dbReference type="NCBI Taxonomy" id="2609000"/>
    <lineage>
        <taxon>Bacteria</taxon>
        <taxon>Pseudomonadati</taxon>
        <taxon>Pseudomonadota</taxon>
        <taxon>Betaproteobacteria</taxon>
        <taxon>Burkholderiales</taxon>
        <taxon>Oxalobacteraceae</taxon>
        <taxon>Telluria group</taxon>
        <taxon>Massilia</taxon>
    </lineage>
</organism>